<evidence type="ECO:0000259" key="6">
    <source>
        <dbReference type="Pfam" id="PF00419"/>
    </source>
</evidence>
<evidence type="ECO:0000313" key="7">
    <source>
        <dbReference type="EMBL" id="ECI4010906.1"/>
    </source>
</evidence>
<dbReference type="Pfam" id="PF00419">
    <property type="entry name" value="Fimbrial"/>
    <property type="match status" value="1"/>
</dbReference>
<organism evidence="7">
    <name type="scientific">Salmonella enterica subsp. salamae</name>
    <dbReference type="NCBI Taxonomy" id="59202"/>
    <lineage>
        <taxon>Bacteria</taxon>
        <taxon>Pseudomonadati</taxon>
        <taxon>Pseudomonadota</taxon>
        <taxon>Gammaproteobacteria</taxon>
        <taxon>Enterobacterales</taxon>
        <taxon>Enterobacteriaceae</taxon>
        <taxon>Salmonella</taxon>
    </lineage>
</organism>
<reference evidence="7" key="1">
    <citation type="submission" date="2018-06" db="EMBL/GenBank/DDBJ databases">
        <authorList>
            <person name="Ashton P.M."/>
            <person name="Dallman T."/>
            <person name="Nair S."/>
            <person name="De Pinna E."/>
            <person name="Peters T."/>
            <person name="Grant K."/>
        </authorList>
    </citation>
    <scope>NUCLEOTIDE SEQUENCE [LARGE SCALE GENOMIC DNA]</scope>
    <source>
        <strain evidence="7">275803</strain>
    </source>
</reference>
<dbReference type="PANTHER" id="PTHR33420:SF3">
    <property type="entry name" value="FIMBRIAL SUBUNIT ELFA"/>
    <property type="match status" value="1"/>
</dbReference>
<feature type="chain" id="PRO_5030085868" evidence="5">
    <location>
        <begin position="30"/>
        <end position="190"/>
    </location>
</feature>
<dbReference type="InterPro" id="IPR008966">
    <property type="entry name" value="Adhesion_dom_sf"/>
</dbReference>
<name>A0A3U9T761_SALER</name>
<sequence length="190" mass="20868">MKHTVLKSWLRAGLLPAIVSMALSGQAQAVTVNFDGELLDRPCQVAPESLQQDVIFLERPARDFWMAPARSPVEKFTIRLMECDTTSIWKVVKLKFSGTPENNMTGQADYFLKVTGDNAGKLAVGLLDTDGKTPLKLGEFQNNGQGTQIDGRDVLLKFGAFVQATPDAVTQKSVRPGQYTSAANFELIYE</sequence>
<evidence type="ECO:0000256" key="4">
    <source>
        <dbReference type="ARBA" id="ARBA00023263"/>
    </source>
</evidence>
<comment type="similarity">
    <text evidence="2">Belongs to the fimbrial protein family.</text>
</comment>
<keyword evidence="3 5" id="KW-0732">Signal</keyword>
<dbReference type="InterPro" id="IPR000259">
    <property type="entry name" value="Adhesion_dom_fimbrial"/>
</dbReference>
<dbReference type="Gene3D" id="2.60.40.1090">
    <property type="entry name" value="Fimbrial-type adhesion domain"/>
    <property type="match status" value="1"/>
</dbReference>
<accession>A0A3U9T761</accession>
<dbReference type="GO" id="GO:0009289">
    <property type="term" value="C:pilus"/>
    <property type="evidence" value="ECO:0007669"/>
    <property type="project" value="UniProtKB-SubCell"/>
</dbReference>
<dbReference type="AlphaFoldDB" id="A0A3U9T761"/>
<gene>
    <name evidence="7" type="ORF">DN310_16625</name>
</gene>
<dbReference type="InterPro" id="IPR036937">
    <property type="entry name" value="Adhesion_dom_fimbrial_sf"/>
</dbReference>
<dbReference type="InterPro" id="IPR050263">
    <property type="entry name" value="Bact_Fimbrial_Adh_Pro"/>
</dbReference>
<evidence type="ECO:0000256" key="5">
    <source>
        <dbReference type="SAM" id="SignalP"/>
    </source>
</evidence>
<dbReference type="Proteomes" id="UP000839598">
    <property type="component" value="Unassembled WGS sequence"/>
</dbReference>
<evidence type="ECO:0000256" key="3">
    <source>
        <dbReference type="ARBA" id="ARBA00022729"/>
    </source>
</evidence>
<comment type="subcellular location">
    <subcellularLocation>
        <location evidence="1">Fimbrium</location>
    </subcellularLocation>
</comment>
<proteinExistence type="inferred from homology"/>
<comment type="caution">
    <text evidence="7">The sequence shown here is derived from an EMBL/GenBank/DDBJ whole genome shotgun (WGS) entry which is preliminary data.</text>
</comment>
<dbReference type="SUPFAM" id="SSF49401">
    <property type="entry name" value="Bacterial adhesins"/>
    <property type="match status" value="1"/>
</dbReference>
<protein>
    <submittedName>
        <fullName evidence="7">Type 1 fimbrial protein</fullName>
    </submittedName>
</protein>
<dbReference type="EMBL" id="AAIVAV010000019">
    <property type="protein sequence ID" value="ECI4010906.1"/>
    <property type="molecule type" value="Genomic_DNA"/>
</dbReference>
<evidence type="ECO:0000256" key="2">
    <source>
        <dbReference type="ARBA" id="ARBA00006671"/>
    </source>
</evidence>
<dbReference type="GO" id="GO:0043709">
    <property type="term" value="P:cell adhesion involved in single-species biofilm formation"/>
    <property type="evidence" value="ECO:0007669"/>
    <property type="project" value="TreeGrafter"/>
</dbReference>
<evidence type="ECO:0000256" key="1">
    <source>
        <dbReference type="ARBA" id="ARBA00004561"/>
    </source>
</evidence>
<feature type="domain" description="Fimbrial-type adhesion" evidence="6">
    <location>
        <begin position="33"/>
        <end position="189"/>
    </location>
</feature>
<dbReference type="PANTHER" id="PTHR33420">
    <property type="entry name" value="FIMBRIAL SUBUNIT ELFA-RELATED"/>
    <property type="match status" value="1"/>
</dbReference>
<feature type="signal peptide" evidence="5">
    <location>
        <begin position="1"/>
        <end position="29"/>
    </location>
</feature>
<keyword evidence="4" id="KW-0281">Fimbrium</keyword>